<gene>
    <name evidence="1" type="ORF">F8M41_025146</name>
</gene>
<proteinExistence type="predicted"/>
<comment type="caution">
    <text evidence="1">The sequence shown here is derived from an EMBL/GenBank/DDBJ whole genome shotgun (WGS) entry which is preliminary data.</text>
</comment>
<evidence type="ECO:0000313" key="1">
    <source>
        <dbReference type="EMBL" id="KAF0471691.1"/>
    </source>
</evidence>
<dbReference type="AlphaFoldDB" id="A0A8H4ABP8"/>
<protein>
    <submittedName>
        <fullName evidence="1">Uncharacterized protein</fullName>
    </submittedName>
</protein>
<evidence type="ECO:0000313" key="2">
    <source>
        <dbReference type="Proteomes" id="UP000439903"/>
    </source>
</evidence>
<organism evidence="1 2">
    <name type="scientific">Gigaspora margarita</name>
    <dbReference type="NCBI Taxonomy" id="4874"/>
    <lineage>
        <taxon>Eukaryota</taxon>
        <taxon>Fungi</taxon>
        <taxon>Fungi incertae sedis</taxon>
        <taxon>Mucoromycota</taxon>
        <taxon>Glomeromycotina</taxon>
        <taxon>Glomeromycetes</taxon>
        <taxon>Diversisporales</taxon>
        <taxon>Gigasporaceae</taxon>
        <taxon>Gigaspora</taxon>
    </lineage>
</organism>
<name>A0A8H4ABP8_GIGMA</name>
<dbReference type="EMBL" id="WTPW01000887">
    <property type="protein sequence ID" value="KAF0471691.1"/>
    <property type="molecule type" value="Genomic_DNA"/>
</dbReference>
<accession>A0A8H4ABP8</accession>
<dbReference type="Proteomes" id="UP000439903">
    <property type="component" value="Unassembled WGS sequence"/>
</dbReference>
<keyword evidence="2" id="KW-1185">Reference proteome</keyword>
<sequence length="71" mass="8174">MGSIRSNIFSGMPFKPDPIHIENKGSYFDWVLEGNFSLTKNMMDQYGHALTNHIIQSSQYHYYGSINENSN</sequence>
<reference evidence="1 2" key="1">
    <citation type="journal article" date="2019" name="Environ. Microbiol.">
        <title>At the nexus of three kingdoms: the genome of the mycorrhizal fungus Gigaspora margarita provides insights into plant, endobacterial and fungal interactions.</title>
        <authorList>
            <person name="Venice F."/>
            <person name="Ghignone S."/>
            <person name="Salvioli di Fossalunga A."/>
            <person name="Amselem J."/>
            <person name="Novero M."/>
            <person name="Xianan X."/>
            <person name="Sedzielewska Toro K."/>
            <person name="Morin E."/>
            <person name="Lipzen A."/>
            <person name="Grigoriev I.V."/>
            <person name="Henrissat B."/>
            <person name="Martin F.M."/>
            <person name="Bonfante P."/>
        </authorList>
    </citation>
    <scope>NUCLEOTIDE SEQUENCE [LARGE SCALE GENOMIC DNA]</scope>
    <source>
        <strain evidence="1 2">BEG34</strain>
    </source>
</reference>